<organism evidence="2 3">
    <name type="scientific">Corynebacterium phage phi674</name>
    <dbReference type="NCBI Taxonomy" id="2052822"/>
    <lineage>
        <taxon>Viruses</taxon>
        <taxon>Duplodnaviria</taxon>
        <taxon>Heunggongvirae</taxon>
        <taxon>Uroviricota</taxon>
        <taxon>Caudoviricetes</taxon>
        <taxon>Ikedavirus</taxon>
        <taxon>Ikedavirus phi674</taxon>
    </lineage>
</organism>
<keyword evidence="3" id="KW-1185">Reference proteome</keyword>
<evidence type="ECO:0000256" key="1">
    <source>
        <dbReference type="SAM" id="Phobius"/>
    </source>
</evidence>
<proteinExistence type="predicted"/>
<feature type="transmembrane region" description="Helical" evidence="1">
    <location>
        <begin position="60"/>
        <end position="84"/>
    </location>
</feature>
<accession>A0A2H4PIY7</accession>
<keyword evidence="1" id="KW-0812">Transmembrane</keyword>
<reference evidence="3" key="1">
    <citation type="submission" date="2017-10" db="EMBL/GenBank/DDBJ databases">
        <title>Complete nucleotide sequences and annotations of phi673 and phi674, two new lytic phages of Corynebacterium glutamicum ATCC 13032.</title>
        <authorList>
            <person name="Yomantas Y.A.V."/>
            <person name="Abalakina E.G."/>
            <person name="Lobanova J.S."/>
            <person name="Mamontov V.T.A."/>
            <person name="Stoynova N.V."/>
            <person name="Mashko S.V."/>
        </authorList>
    </citation>
    <scope>NUCLEOTIDE SEQUENCE [LARGE SCALE GENOMIC DNA]</scope>
</reference>
<feature type="transmembrane region" description="Helical" evidence="1">
    <location>
        <begin position="36"/>
        <end position="54"/>
    </location>
</feature>
<evidence type="ECO:0000313" key="2">
    <source>
        <dbReference type="EMBL" id="ATW62939.1"/>
    </source>
</evidence>
<protein>
    <submittedName>
        <fullName evidence="2">Putative holin</fullName>
    </submittedName>
</protein>
<dbReference type="OrthoDB" id="31181at10239"/>
<keyword evidence="1" id="KW-0472">Membrane</keyword>
<keyword evidence="1" id="KW-1133">Transmembrane helix</keyword>
<evidence type="ECO:0000313" key="3">
    <source>
        <dbReference type="Proteomes" id="UP000241216"/>
    </source>
</evidence>
<sequence length="162" mass="17615">MSNKLPITVYSPSDATRKVVLTYLNEQPWYVEKKDLITMVAGGVITLAQLNLVPADAPQWIHIAIGVITWIAALFVISGTPGAVTKSMEQRLAQTAEQLEQAVPPVAHVPSVELPQPEDKTDLAYEAGEAARIAAEDEARFNEVVALDQRAGDYQGEHRATP</sequence>
<dbReference type="Proteomes" id="UP000241216">
    <property type="component" value="Segment"/>
</dbReference>
<name>A0A2H4PIY7_9CAUD</name>
<dbReference type="EMBL" id="MG324354">
    <property type="protein sequence ID" value="ATW62939.1"/>
    <property type="molecule type" value="Genomic_DNA"/>
</dbReference>
<gene>
    <name evidence="2" type="ORF">phi674_gp21</name>
</gene>